<feature type="transmembrane region" description="Helical" evidence="9">
    <location>
        <begin position="75"/>
        <end position="96"/>
    </location>
</feature>
<accession>U6MHR4</accession>
<dbReference type="PANTHER" id="PTHR10263">
    <property type="entry name" value="V-TYPE PROTON ATPASE PROTEOLIPID SUBUNIT"/>
    <property type="match status" value="1"/>
</dbReference>
<keyword evidence="7" id="KW-0406">Ion transport</keyword>
<evidence type="ECO:0000256" key="9">
    <source>
        <dbReference type="SAM" id="Phobius"/>
    </source>
</evidence>
<gene>
    <name evidence="11" type="ORF">ENH_00045300</name>
</gene>
<evidence type="ECO:0000256" key="2">
    <source>
        <dbReference type="ARBA" id="ARBA00007296"/>
    </source>
</evidence>
<dbReference type="GO" id="GO:0015078">
    <property type="term" value="F:proton transmembrane transporter activity"/>
    <property type="evidence" value="ECO:0007669"/>
    <property type="project" value="InterPro"/>
</dbReference>
<evidence type="ECO:0000256" key="8">
    <source>
        <dbReference type="ARBA" id="ARBA00023136"/>
    </source>
</evidence>
<dbReference type="EMBL" id="HG722823">
    <property type="protein sequence ID" value="CDJ63536.1"/>
    <property type="molecule type" value="Genomic_DNA"/>
</dbReference>
<keyword evidence="8 9" id="KW-0472">Membrane</keyword>
<dbReference type="VEuPathDB" id="ToxoDB:ENH_00045300"/>
<comment type="similarity">
    <text evidence="2">Belongs to the V-ATPase proteolipid subunit family.</text>
</comment>
<evidence type="ECO:0000313" key="12">
    <source>
        <dbReference type="Proteomes" id="UP000030754"/>
    </source>
</evidence>
<dbReference type="CDD" id="cd18177">
    <property type="entry name" value="ATP-synt_Vo_c_ATP6F_rpt1"/>
    <property type="match status" value="1"/>
</dbReference>
<keyword evidence="3" id="KW-0813">Transport</keyword>
<reference evidence="11" key="2">
    <citation type="submission" date="2013-10" db="EMBL/GenBank/DDBJ databases">
        <authorList>
            <person name="Aslett M."/>
        </authorList>
    </citation>
    <scope>NUCLEOTIDE SEQUENCE [LARGE SCALE GENOMIC DNA]</scope>
    <source>
        <strain evidence="11">Houghton</strain>
    </source>
</reference>
<evidence type="ECO:0000256" key="3">
    <source>
        <dbReference type="ARBA" id="ARBA00022448"/>
    </source>
</evidence>
<evidence type="ECO:0000313" key="11">
    <source>
        <dbReference type="EMBL" id="CDJ63536.1"/>
    </source>
</evidence>
<dbReference type="GeneID" id="25474686"/>
<dbReference type="Gene3D" id="1.20.120.610">
    <property type="entry name" value="lithium bound rotor ring of v- atpase"/>
    <property type="match status" value="1"/>
</dbReference>
<protein>
    <submittedName>
        <fullName evidence="11">Vacuolar ATP synthase 22 kDa proteolipid subunit, putative</fullName>
    </submittedName>
</protein>
<feature type="domain" description="V-ATPase proteolipid subunit C-like" evidence="10">
    <location>
        <begin position="28"/>
        <end position="94"/>
    </location>
</feature>
<proteinExistence type="inferred from homology"/>
<feature type="transmembrane region" description="Helical" evidence="9">
    <location>
        <begin position="23"/>
        <end position="54"/>
    </location>
</feature>
<evidence type="ECO:0000256" key="6">
    <source>
        <dbReference type="ARBA" id="ARBA00022989"/>
    </source>
</evidence>
<comment type="subcellular location">
    <subcellularLocation>
        <location evidence="1">Membrane</location>
        <topology evidence="1">Multi-pass membrane protein</topology>
    </subcellularLocation>
</comment>
<organism evidence="11 12">
    <name type="scientific">Eimeria necatrix</name>
    <dbReference type="NCBI Taxonomy" id="51315"/>
    <lineage>
        <taxon>Eukaryota</taxon>
        <taxon>Sar</taxon>
        <taxon>Alveolata</taxon>
        <taxon>Apicomplexa</taxon>
        <taxon>Conoidasida</taxon>
        <taxon>Coccidia</taxon>
        <taxon>Eucoccidiorida</taxon>
        <taxon>Eimeriorina</taxon>
        <taxon>Eimeriidae</taxon>
        <taxon>Eimeria</taxon>
    </lineage>
</organism>
<dbReference type="InterPro" id="IPR002379">
    <property type="entry name" value="ATPase_proteolipid_c-like_dom"/>
</dbReference>
<evidence type="ECO:0000256" key="1">
    <source>
        <dbReference type="ARBA" id="ARBA00004141"/>
    </source>
</evidence>
<evidence type="ECO:0000256" key="5">
    <source>
        <dbReference type="ARBA" id="ARBA00022781"/>
    </source>
</evidence>
<dbReference type="Proteomes" id="UP000030754">
    <property type="component" value="Unassembled WGS sequence"/>
</dbReference>
<name>U6MHR4_9EIME</name>
<evidence type="ECO:0000256" key="4">
    <source>
        <dbReference type="ARBA" id="ARBA00022692"/>
    </source>
</evidence>
<dbReference type="CDD" id="cd18178">
    <property type="entry name" value="ATP-synt_Vo_c_ATP6F_rpt2"/>
    <property type="match status" value="1"/>
</dbReference>
<dbReference type="SUPFAM" id="SSF81333">
    <property type="entry name" value="F1F0 ATP synthase subunit C"/>
    <property type="match status" value="2"/>
</dbReference>
<evidence type="ECO:0000256" key="7">
    <source>
        <dbReference type="ARBA" id="ARBA00023065"/>
    </source>
</evidence>
<keyword evidence="4 9" id="KW-0812">Transmembrane</keyword>
<dbReference type="Pfam" id="PF00137">
    <property type="entry name" value="ATP-synt_C"/>
    <property type="match status" value="2"/>
</dbReference>
<dbReference type="InterPro" id="IPR035921">
    <property type="entry name" value="F/V-ATP_Csub_sf"/>
</dbReference>
<dbReference type="GO" id="GO:0033177">
    <property type="term" value="C:proton-transporting two-sector ATPase complex, proton-transporting domain"/>
    <property type="evidence" value="ECO:0007669"/>
    <property type="project" value="InterPro"/>
</dbReference>
<evidence type="ECO:0000259" key="10">
    <source>
        <dbReference type="Pfam" id="PF00137"/>
    </source>
</evidence>
<feature type="domain" description="V-ATPase proteolipid subunit C-like" evidence="10">
    <location>
        <begin position="131"/>
        <end position="189"/>
    </location>
</feature>
<dbReference type="FunFam" id="1.20.120.610:FF:000002">
    <property type="entry name" value="V-type proton ATPase proteolipid subunit"/>
    <property type="match status" value="1"/>
</dbReference>
<feature type="transmembrane region" description="Helical" evidence="9">
    <location>
        <begin position="138"/>
        <end position="158"/>
    </location>
</feature>
<keyword evidence="6 9" id="KW-1133">Transmembrane helix</keyword>
<reference evidence="11" key="1">
    <citation type="submission" date="2013-10" db="EMBL/GenBank/DDBJ databases">
        <title>Genomic analysis of the causative agents of coccidiosis in chickens.</title>
        <authorList>
            <person name="Reid A.J."/>
            <person name="Blake D."/>
            <person name="Billington K."/>
            <person name="Browne H."/>
            <person name="Dunn M."/>
            <person name="Hung S."/>
            <person name="Kawahara F."/>
            <person name="Miranda-Saavedra D."/>
            <person name="Mourier T."/>
            <person name="Nagra H."/>
            <person name="Otto T.D."/>
            <person name="Rawlings N."/>
            <person name="Sanchez A."/>
            <person name="Sanders M."/>
            <person name="Subramaniam C."/>
            <person name="Tay Y."/>
            <person name="Dear P."/>
            <person name="Doerig C."/>
            <person name="Gruber A."/>
            <person name="Parkinson J."/>
            <person name="Shirley M."/>
            <person name="Wan K.L."/>
            <person name="Berriman M."/>
            <person name="Tomley F."/>
            <person name="Pain A."/>
        </authorList>
    </citation>
    <scope>NUCLEOTIDE SEQUENCE [LARGE SCALE GENOMIC DNA]</scope>
    <source>
        <strain evidence="11">Houghton</strain>
    </source>
</reference>
<feature type="transmembrane region" description="Helical" evidence="9">
    <location>
        <begin position="170"/>
        <end position="193"/>
    </location>
</feature>
<dbReference type="AlphaFoldDB" id="U6MHR4"/>
<keyword evidence="5" id="KW-0375">Hydrogen ion transport</keyword>
<dbReference type="RefSeq" id="XP_013440898.1">
    <property type="nucleotide sequence ID" value="XM_013585444.1"/>
</dbReference>
<keyword evidence="12" id="KW-1185">Reference proteome</keyword>
<sequence>MAQQGVALPYTGWGDIIRDIPPVAWGALGVALALGLSAIGAAWQVCVLNFWGIFITGSSLLGAAVKSPRIRSKNLVSVIFCEATAIYGVIIAILVASKLDGVPPDFIQSMMDANKIEKWQADAIAAGWGLLATGLTVGLSNVFSGISVGVAGSGAALGDAQRPEIFVKMLIVEIFASALGLFGVIIGLLQLNLVNFTRPARS</sequence>
<dbReference type="OrthoDB" id="10264021at2759"/>